<dbReference type="InterPro" id="IPR027417">
    <property type="entry name" value="P-loop_NTPase"/>
</dbReference>
<evidence type="ECO:0000256" key="7">
    <source>
        <dbReference type="PROSITE-ProRule" id="PRU10141"/>
    </source>
</evidence>
<evidence type="ECO:0000256" key="2">
    <source>
        <dbReference type="ARBA" id="ARBA00012513"/>
    </source>
</evidence>
<keyword evidence="3" id="KW-0808">Transferase</keyword>
<dbReference type="InterPro" id="IPR019734">
    <property type="entry name" value="TPR_rpt"/>
</dbReference>
<keyword evidence="6 7" id="KW-0067">ATP-binding</keyword>
<keyword evidence="4 7" id="KW-0547">Nucleotide-binding</keyword>
<proteinExistence type="inferred from homology"/>
<dbReference type="EMBL" id="BJTG01000011">
    <property type="protein sequence ID" value="GEJ59115.1"/>
    <property type="molecule type" value="Genomic_DNA"/>
</dbReference>
<comment type="caution">
    <text evidence="10">The sequence shown here is derived from an EMBL/GenBank/DDBJ whole genome shotgun (WGS) entry which is preliminary data.</text>
</comment>
<feature type="region of interest" description="Disordered" evidence="8">
    <location>
        <begin position="11"/>
        <end position="30"/>
    </location>
</feature>
<gene>
    <name evidence="10" type="ORF">AMYX_38560</name>
</gene>
<evidence type="ECO:0000313" key="10">
    <source>
        <dbReference type="EMBL" id="GEJ59115.1"/>
    </source>
</evidence>
<dbReference type="EC" id="2.7.11.1" evidence="2"/>
<evidence type="ECO:0000259" key="9">
    <source>
        <dbReference type="PROSITE" id="PS50011"/>
    </source>
</evidence>
<dbReference type="InterPro" id="IPR041664">
    <property type="entry name" value="AAA_16"/>
</dbReference>
<dbReference type="RefSeq" id="WP_176068319.1">
    <property type="nucleotide sequence ID" value="NZ_BJTG01000011.1"/>
</dbReference>
<evidence type="ECO:0000256" key="8">
    <source>
        <dbReference type="SAM" id="MobiDB-lite"/>
    </source>
</evidence>
<evidence type="ECO:0000256" key="5">
    <source>
        <dbReference type="ARBA" id="ARBA00022777"/>
    </source>
</evidence>
<dbReference type="SUPFAM" id="SSF56112">
    <property type="entry name" value="Protein kinase-like (PK-like)"/>
    <property type="match status" value="1"/>
</dbReference>
<dbReference type="InterPro" id="IPR050660">
    <property type="entry name" value="NEK_Ser/Thr_kinase"/>
</dbReference>
<dbReference type="Gene3D" id="3.30.200.20">
    <property type="entry name" value="Phosphorylase Kinase, domain 1"/>
    <property type="match status" value="1"/>
</dbReference>
<dbReference type="InterPro" id="IPR011990">
    <property type="entry name" value="TPR-like_helical_dom_sf"/>
</dbReference>
<dbReference type="SUPFAM" id="SSF52540">
    <property type="entry name" value="P-loop containing nucleoside triphosphate hydrolases"/>
    <property type="match status" value="1"/>
</dbReference>
<accession>A0A7I9VRS6</accession>
<dbReference type="PROSITE" id="PS00107">
    <property type="entry name" value="PROTEIN_KINASE_ATP"/>
    <property type="match status" value="1"/>
</dbReference>
<keyword evidence="11" id="KW-1185">Reference proteome</keyword>
<feature type="region of interest" description="Disordered" evidence="8">
    <location>
        <begin position="299"/>
        <end position="319"/>
    </location>
</feature>
<feature type="domain" description="Protein kinase" evidence="9">
    <location>
        <begin position="39"/>
        <end position="300"/>
    </location>
</feature>
<dbReference type="GO" id="GO:0005524">
    <property type="term" value="F:ATP binding"/>
    <property type="evidence" value="ECO:0007669"/>
    <property type="project" value="UniProtKB-UniRule"/>
</dbReference>
<dbReference type="Gene3D" id="1.10.510.10">
    <property type="entry name" value="Transferase(Phosphotransferase) domain 1"/>
    <property type="match status" value="1"/>
</dbReference>
<evidence type="ECO:0000256" key="6">
    <source>
        <dbReference type="ARBA" id="ARBA00022840"/>
    </source>
</evidence>
<feature type="binding site" evidence="7">
    <location>
        <position position="68"/>
    </location>
    <ligand>
        <name>ATP</name>
        <dbReference type="ChEBI" id="CHEBI:30616"/>
    </ligand>
</feature>
<dbReference type="SUPFAM" id="SSF48452">
    <property type="entry name" value="TPR-like"/>
    <property type="match status" value="2"/>
</dbReference>
<dbReference type="PANTHER" id="PTHR43671">
    <property type="entry name" value="SERINE/THREONINE-PROTEIN KINASE NEK"/>
    <property type="match status" value="1"/>
</dbReference>
<dbReference type="InterPro" id="IPR017441">
    <property type="entry name" value="Protein_kinase_ATP_BS"/>
</dbReference>
<feature type="compositionally biased region" description="Pro residues" evidence="8">
    <location>
        <begin position="19"/>
        <end position="30"/>
    </location>
</feature>
<dbReference type="Proteomes" id="UP000503640">
    <property type="component" value="Unassembled WGS sequence"/>
</dbReference>
<evidence type="ECO:0000256" key="3">
    <source>
        <dbReference type="ARBA" id="ARBA00022679"/>
    </source>
</evidence>
<dbReference type="InterPro" id="IPR000719">
    <property type="entry name" value="Prot_kinase_dom"/>
</dbReference>
<dbReference type="SMART" id="SM00220">
    <property type="entry name" value="S_TKc"/>
    <property type="match status" value="1"/>
</dbReference>
<dbReference type="PROSITE" id="PS50011">
    <property type="entry name" value="PROTEIN_KINASE_DOM"/>
    <property type="match status" value="1"/>
</dbReference>
<dbReference type="Pfam" id="PF13191">
    <property type="entry name" value="AAA_16"/>
    <property type="match status" value="1"/>
</dbReference>
<comment type="similarity">
    <text evidence="1">Belongs to the protein kinase superfamily. NEK Ser/Thr protein kinase family. NIMA subfamily.</text>
</comment>
<dbReference type="SMART" id="SM00028">
    <property type="entry name" value="TPR"/>
    <property type="match status" value="4"/>
</dbReference>
<dbReference type="InterPro" id="IPR011009">
    <property type="entry name" value="Kinase-like_dom_sf"/>
</dbReference>
<evidence type="ECO:0000256" key="4">
    <source>
        <dbReference type="ARBA" id="ARBA00022741"/>
    </source>
</evidence>
<dbReference type="GO" id="GO:0004674">
    <property type="term" value="F:protein serine/threonine kinase activity"/>
    <property type="evidence" value="ECO:0007669"/>
    <property type="project" value="UniProtKB-EC"/>
</dbReference>
<dbReference type="CDD" id="cd14014">
    <property type="entry name" value="STKc_PknB_like"/>
    <property type="match status" value="1"/>
</dbReference>
<organism evidence="10 11">
    <name type="scientific">Anaeromyxobacter diazotrophicus</name>
    <dbReference type="NCBI Taxonomy" id="2590199"/>
    <lineage>
        <taxon>Bacteria</taxon>
        <taxon>Pseudomonadati</taxon>
        <taxon>Myxococcota</taxon>
        <taxon>Myxococcia</taxon>
        <taxon>Myxococcales</taxon>
        <taxon>Cystobacterineae</taxon>
        <taxon>Anaeromyxobacteraceae</taxon>
        <taxon>Anaeromyxobacter</taxon>
    </lineage>
</organism>
<dbReference type="Pfam" id="PF00069">
    <property type="entry name" value="Pkinase"/>
    <property type="match status" value="1"/>
</dbReference>
<reference evidence="11" key="1">
    <citation type="journal article" date="2020" name="Appl. Environ. Microbiol.">
        <title>Diazotrophic Anaeromyxobacter Isolates from Soils.</title>
        <authorList>
            <person name="Masuda Y."/>
            <person name="Yamanaka H."/>
            <person name="Xu Z.X."/>
            <person name="Shiratori Y."/>
            <person name="Aono T."/>
            <person name="Amachi S."/>
            <person name="Senoo K."/>
            <person name="Itoh H."/>
        </authorList>
    </citation>
    <scope>NUCLEOTIDE SEQUENCE [LARGE SCALE GENOMIC DNA]</scope>
    <source>
        <strain evidence="11">R267</strain>
    </source>
</reference>
<evidence type="ECO:0000313" key="11">
    <source>
        <dbReference type="Proteomes" id="UP000503640"/>
    </source>
</evidence>
<keyword evidence="5" id="KW-0418">Kinase</keyword>
<protein>
    <recommendedName>
        <fullName evidence="2">non-specific serine/threonine protein kinase</fullName>
        <ecNumber evidence="2">2.7.11.1</ecNumber>
    </recommendedName>
</protein>
<evidence type="ECO:0000256" key="1">
    <source>
        <dbReference type="ARBA" id="ARBA00010886"/>
    </source>
</evidence>
<dbReference type="PANTHER" id="PTHR43671:SF13">
    <property type="entry name" value="SERINE_THREONINE-PROTEIN KINASE NEK2"/>
    <property type="match status" value="1"/>
</dbReference>
<name>A0A7I9VRS6_9BACT</name>
<dbReference type="Gene3D" id="1.25.40.10">
    <property type="entry name" value="Tetratricopeptide repeat domain"/>
    <property type="match status" value="2"/>
</dbReference>
<sequence length="1319" mass="136189">MTRCLTCGRRAEGAHPPCGSAPPRPPAEPPAALPVVPGYLVRGLLGRGGFATVFEAERAADGRRVALKVARLDAAGAREQLEREAEALRAIGPPAVPALLGRGALGDGAPYLALELVEAPSLDALLLAGGGALPRAELGPAVLATLEALAAIHGAGWAHGDLKPENVLLAGEPRVARLVDLGLAERLGARAAAPGPGTPGFAGTAEYMSPEQCQGLSPDARSDVYAAGALLLELAAGRPPFFGPAPEVRHAHVNLRPPPPASLAPMPAALAQAILRCLAKAPEDRFPSAAALLEAVAPSLSGSSPEDAPRAAQAAPPPSRAARRSVGVVYLESGAEVGRLQAAAAQLGGVLAHAEGRRCAWVFDPAAGENPVRLALHAARSAVAAGLAPRGLVDLVAVLARPRPGGADRYLAAAFSDPGSWPAASDPAGALATARAAEVLVGVGLETVPGRPDLFVCPLHPAGADETTVVREGAPPLLGRDEVLARLAALALDAARDRSPIVTSVLGDPGLGKSHLGAALAERLRALTPAPLVLELRARTAPESGDALAALLRWLLDVPAAAAAPPDAGRSLLALALPPELRDEAWPAVALTLGWLAPGAPLLEAAGAAPGALTALAIRAAASLLRRRAAARPLCVLLDDAHLAGGAALDALESAALAEARAPLFVCALARPAFAAARPYWGERAARRQLERLEPLPAATAAELCRRLLAPAEGIPAQAVERLAARAQGVPFLLVELVRGLRRDGLVRPQPQGRSWYLATDELDRVPDLPLVEWLAGTELRAMPPDLASHAQLLALLGDEVPLGEADGVLAQLAEAGLGGAFPLDTGAAVRRLAGRGLLVPPRRGGGTRYRLPLVRDAVARSTPDALRAAIHEAAFRFHLRPGSLPEPARLLRLAVHGQESGRRADAAAAFLQVSADQAGRHAYLQAEALYSRALENLPASSLPQRLEALRGRGLMRSRTARHRDAVADLEAACAVARELGDAAAEREALLDEATALDWMSDFGASRACVEAAEALPGVPSPRVQARLDLGRGRSLFRASRWADACATLDRAAALAGRQGDAGYETLVASLLLLGAALPYLGRPAQAEAALERARAVATGRGDLVHVAVAHSNRRNLSVARGDLAAAVAGQLEAIRIARELGHLDSEYASEFNLAELYYQAGDLAAAAPHLARAEEIERSHPEAAPGPLGLLLRARALLAGGDAAGARARLERYREARAAGWGGAEVGPSEAVLADMVELAARGAADAEWEALLARSARDSVEQEPVEVLEMRGLAALRAGRLDTARAALEGALELAGRIPGLLAPRIRRALEAAQAAS</sequence>